<keyword evidence="1" id="KW-0732">Signal</keyword>
<proteinExistence type="predicted"/>
<feature type="chain" id="PRO_5030642437" evidence="1">
    <location>
        <begin position="25"/>
        <end position="288"/>
    </location>
</feature>
<evidence type="ECO:0000313" key="2">
    <source>
        <dbReference type="EMBL" id="CAE2307331.1"/>
    </source>
</evidence>
<evidence type="ECO:0000256" key="1">
    <source>
        <dbReference type="SAM" id="SignalP"/>
    </source>
</evidence>
<dbReference type="AlphaFoldDB" id="A0A7S4NU12"/>
<feature type="signal peptide" evidence="1">
    <location>
        <begin position="1"/>
        <end position="24"/>
    </location>
</feature>
<accession>A0A7S4NU12</accession>
<organism evidence="2">
    <name type="scientific">Guillardia theta</name>
    <name type="common">Cryptophyte</name>
    <name type="synonym">Cryptomonas phi</name>
    <dbReference type="NCBI Taxonomy" id="55529"/>
    <lineage>
        <taxon>Eukaryota</taxon>
        <taxon>Cryptophyceae</taxon>
        <taxon>Pyrenomonadales</taxon>
        <taxon>Geminigeraceae</taxon>
        <taxon>Guillardia</taxon>
    </lineage>
</organism>
<reference evidence="2" key="1">
    <citation type="submission" date="2021-01" db="EMBL/GenBank/DDBJ databases">
        <authorList>
            <person name="Corre E."/>
            <person name="Pelletier E."/>
            <person name="Niang G."/>
            <person name="Scheremetjew M."/>
            <person name="Finn R."/>
            <person name="Kale V."/>
            <person name="Holt S."/>
            <person name="Cochrane G."/>
            <person name="Meng A."/>
            <person name="Brown T."/>
            <person name="Cohen L."/>
        </authorList>
    </citation>
    <scope>NUCLEOTIDE SEQUENCE</scope>
    <source>
        <strain evidence="2">CCMP 2712</strain>
    </source>
</reference>
<dbReference type="EMBL" id="HBKN01024830">
    <property type="protein sequence ID" value="CAE2307331.1"/>
    <property type="molecule type" value="Transcribed_RNA"/>
</dbReference>
<gene>
    <name evidence="2" type="ORF">GTHE00462_LOCUS19337</name>
</gene>
<protein>
    <submittedName>
        <fullName evidence="2">Uncharacterized protein</fullName>
    </submittedName>
</protein>
<name>A0A7S4NU12_GUITH</name>
<sequence length="288" mass="33361">MKRYTLFLLIFAVSLLYCPGFVSSNLDLSSSSSKHVFVHHFNARDSYSLIQKYRKRSQCDQAVCLRSLRGGSKQRSPTNATIMKVLNFSETDSNILFNRTNSSAPKYAWDAKKKVWILHKRPTDNWSVESLKSRWNFAPDECLVFRHRKPDKWQEIPGAPGWLGCLEFCMFVTPIMNFVLFMIRGFNVCAVCGKKRSQHPLRSSRDADRAFWEAVVDRDIELAVRIVRGGLECPPGGHNFCLVTFLIANYCKDAFKNVPDLDQEMAHYHLNHPPEFKRGWFGYYNPYL</sequence>